<sequence>MDLESKLTRSTLKFYNNLGVSRNVIQDVIKWLIDIASKIVPSYILQQVETTMPNCDSNFLDVLRSSFKKSTAIFDKFSTEHRRFKLYRNKSLMIESESIEIGKKIVTRLKDDQTIQLKEKVFAEYISLGSSLKILFETPGIFCTVKDYMASLDNEKNIISNYSQCEQFQEIKEAFGPGKILIPLFGFNDEFVYGSPVGLHSASTKLDGVDMTTLLPPNLSSKLDLILLVMVDKASDLKKYSNNRALYRRLIIELNELNETGLDVLVDGKPYKLHFVLCLWEGDNKGLNAMLGYTENFYWGLARRICYADSDMIKALVREVESLLRTKESYIIDYKKKRSIFHRFDRLLRIQ</sequence>
<comment type="caution">
    <text evidence="1">The sequence shown here is derived from an EMBL/GenBank/DDBJ whole genome shotgun (WGS) entry which is preliminary data.</text>
</comment>
<organism evidence="1 2">
    <name type="scientific">Eretmocerus hayati</name>
    <dbReference type="NCBI Taxonomy" id="131215"/>
    <lineage>
        <taxon>Eukaryota</taxon>
        <taxon>Metazoa</taxon>
        <taxon>Ecdysozoa</taxon>
        <taxon>Arthropoda</taxon>
        <taxon>Hexapoda</taxon>
        <taxon>Insecta</taxon>
        <taxon>Pterygota</taxon>
        <taxon>Neoptera</taxon>
        <taxon>Endopterygota</taxon>
        <taxon>Hymenoptera</taxon>
        <taxon>Apocrita</taxon>
        <taxon>Proctotrupomorpha</taxon>
        <taxon>Chalcidoidea</taxon>
        <taxon>Aphelinidae</taxon>
        <taxon>Aphelininae</taxon>
        <taxon>Eretmocerus</taxon>
    </lineage>
</organism>
<dbReference type="EMBL" id="CM056741">
    <property type="protein sequence ID" value="KAJ8685204.1"/>
    <property type="molecule type" value="Genomic_DNA"/>
</dbReference>
<proteinExistence type="predicted"/>
<gene>
    <name evidence="1" type="ORF">QAD02_020997</name>
</gene>
<keyword evidence="2" id="KW-1185">Reference proteome</keyword>
<reference evidence="1" key="1">
    <citation type="submission" date="2023-04" db="EMBL/GenBank/DDBJ databases">
        <title>A chromosome-level genome assembly of the parasitoid wasp Eretmocerus hayati.</title>
        <authorList>
            <person name="Zhong Y."/>
            <person name="Liu S."/>
            <person name="Liu Y."/>
        </authorList>
    </citation>
    <scope>NUCLEOTIDE SEQUENCE</scope>
    <source>
        <strain evidence="1">ZJU_SS_LIU_2023</strain>
    </source>
</reference>
<name>A0ACC2PRI3_9HYME</name>
<accession>A0ACC2PRI3</accession>
<dbReference type="Proteomes" id="UP001239111">
    <property type="component" value="Chromosome 1"/>
</dbReference>
<evidence type="ECO:0000313" key="2">
    <source>
        <dbReference type="Proteomes" id="UP001239111"/>
    </source>
</evidence>
<protein>
    <submittedName>
        <fullName evidence="1">Uncharacterized protein</fullName>
    </submittedName>
</protein>
<evidence type="ECO:0000313" key="1">
    <source>
        <dbReference type="EMBL" id="KAJ8685204.1"/>
    </source>
</evidence>